<gene>
    <name evidence="1" type="ORF">MNBD_IGNAVI01-968</name>
</gene>
<evidence type="ECO:0008006" key="2">
    <source>
        <dbReference type="Google" id="ProtNLM"/>
    </source>
</evidence>
<dbReference type="AlphaFoldDB" id="A0A3B1CZX8"/>
<sequence length="142" mass="16152">MLNKLLNKVSFVLLIPILAACETPTETKKGNDIFGQWQLKVISGGFAGISDTLDISKDNYIISFKYGNKFSRYYNDTLTIEGKFKVKKAKTIFSSDSLNIIEYYDYSVNINIENDVIGYLANDTLIIGDNYVDGFSRLYKRK</sequence>
<dbReference type="PROSITE" id="PS51257">
    <property type="entry name" value="PROKAR_LIPOPROTEIN"/>
    <property type="match status" value="1"/>
</dbReference>
<organism evidence="1">
    <name type="scientific">hydrothermal vent metagenome</name>
    <dbReference type="NCBI Taxonomy" id="652676"/>
    <lineage>
        <taxon>unclassified sequences</taxon>
        <taxon>metagenomes</taxon>
        <taxon>ecological metagenomes</taxon>
    </lineage>
</organism>
<name>A0A3B1CZX8_9ZZZZ</name>
<dbReference type="EMBL" id="UOGD01000406">
    <property type="protein sequence ID" value="VAX28240.1"/>
    <property type="molecule type" value="Genomic_DNA"/>
</dbReference>
<protein>
    <recommendedName>
        <fullName evidence="2">Lipocalin-like domain-containing protein</fullName>
    </recommendedName>
</protein>
<accession>A0A3B1CZX8</accession>
<reference evidence="1" key="1">
    <citation type="submission" date="2018-06" db="EMBL/GenBank/DDBJ databases">
        <authorList>
            <person name="Zhirakovskaya E."/>
        </authorList>
    </citation>
    <scope>NUCLEOTIDE SEQUENCE</scope>
</reference>
<proteinExistence type="predicted"/>
<evidence type="ECO:0000313" key="1">
    <source>
        <dbReference type="EMBL" id="VAX28240.1"/>
    </source>
</evidence>